<evidence type="ECO:0000313" key="2">
    <source>
        <dbReference type="EMBL" id="KAK8984539.1"/>
    </source>
</evidence>
<proteinExistence type="predicted"/>
<protein>
    <recommendedName>
        <fullName evidence="4">Secreted protein</fullName>
    </recommendedName>
</protein>
<evidence type="ECO:0000256" key="1">
    <source>
        <dbReference type="SAM" id="MobiDB-lite"/>
    </source>
</evidence>
<feature type="region of interest" description="Disordered" evidence="1">
    <location>
        <begin position="71"/>
        <end position="99"/>
    </location>
</feature>
<evidence type="ECO:0008006" key="4">
    <source>
        <dbReference type="Google" id="ProtNLM"/>
    </source>
</evidence>
<gene>
    <name evidence="2" type="ORF">V6N11_047760</name>
</gene>
<evidence type="ECO:0000313" key="3">
    <source>
        <dbReference type="Proteomes" id="UP001396334"/>
    </source>
</evidence>
<name>A0ABR2P7W0_9ROSI</name>
<sequence>MPRFVVFLFFRPPPSSIRGTDIGSELRGSRGAKPWWLIVRSLPSKLRLKLRLLHSVLHRFGLRTAYTCRRGETSSHLRSSSNWSAQPLNLSPMPDGPAG</sequence>
<accession>A0ABR2P7W0</accession>
<comment type="caution">
    <text evidence="2">The sequence shown here is derived from an EMBL/GenBank/DDBJ whole genome shotgun (WGS) entry which is preliminary data.</text>
</comment>
<dbReference type="Proteomes" id="UP001396334">
    <property type="component" value="Unassembled WGS sequence"/>
</dbReference>
<organism evidence="2 3">
    <name type="scientific">Hibiscus sabdariffa</name>
    <name type="common">roselle</name>
    <dbReference type="NCBI Taxonomy" id="183260"/>
    <lineage>
        <taxon>Eukaryota</taxon>
        <taxon>Viridiplantae</taxon>
        <taxon>Streptophyta</taxon>
        <taxon>Embryophyta</taxon>
        <taxon>Tracheophyta</taxon>
        <taxon>Spermatophyta</taxon>
        <taxon>Magnoliopsida</taxon>
        <taxon>eudicotyledons</taxon>
        <taxon>Gunneridae</taxon>
        <taxon>Pentapetalae</taxon>
        <taxon>rosids</taxon>
        <taxon>malvids</taxon>
        <taxon>Malvales</taxon>
        <taxon>Malvaceae</taxon>
        <taxon>Malvoideae</taxon>
        <taxon>Hibiscus</taxon>
    </lineage>
</organism>
<reference evidence="2 3" key="1">
    <citation type="journal article" date="2024" name="G3 (Bethesda)">
        <title>Genome assembly of Hibiscus sabdariffa L. provides insights into metabolisms of medicinal natural products.</title>
        <authorList>
            <person name="Kim T."/>
        </authorList>
    </citation>
    <scope>NUCLEOTIDE SEQUENCE [LARGE SCALE GENOMIC DNA]</scope>
    <source>
        <strain evidence="2">TK-2024</strain>
        <tissue evidence="2">Old leaves</tissue>
    </source>
</reference>
<feature type="compositionally biased region" description="Polar residues" evidence="1">
    <location>
        <begin position="76"/>
        <end position="89"/>
    </location>
</feature>
<keyword evidence="3" id="KW-1185">Reference proteome</keyword>
<dbReference type="EMBL" id="JBBPBN010000077">
    <property type="protein sequence ID" value="KAK8984539.1"/>
    <property type="molecule type" value="Genomic_DNA"/>
</dbReference>